<dbReference type="STRING" id="882082.SaccyDRAFT_1632"/>
<keyword evidence="1" id="KW-1133">Transmembrane helix</keyword>
<evidence type="ECO:0000313" key="2">
    <source>
        <dbReference type="EMBL" id="EHR60533.1"/>
    </source>
</evidence>
<evidence type="ECO:0000256" key="1">
    <source>
        <dbReference type="SAM" id="Phobius"/>
    </source>
</evidence>
<organism evidence="2 3">
    <name type="scientific">Saccharomonospora cyanea NA-134</name>
    <dbReference type="NCBI Taxonomy" id="882082"/>
    <lineage>
        <taxon>Bacteria</taxon>
        <taxon>Bacillati</taxon>
        <taxon>Actinomycetota</taxon>
        <taxon>Actinomycetes</taxon>
        <taxon>Pseudonocardiales</taxon>
        <taxon>Pseudonocardiaceae</taxon>
        <taxon>Saccharomonospora</taxon>
    </lineage>
</organism>
<gene>
    <name evidence="2" type="ORF">SaccyDRAFT_1632</name>
</gene>
<dbReference type="EMBL" id="CM001440">
    <property type="protein sequence ID" value="EHR60533.1"/>
    <property type="molecule type" value="Genomic_DNA"/>
</dbReference>
<proteinExistence type="predicted"/>
<feature type="transmembrane region" description="Helical" evidence="1">
    <location>
        <begin position="55"/>
        <end position="73"/>
    </location>
</feature>
<evidence type="ECO:0000313" key="3">
    <source>
        <dbReference type="Proteomes" id="UP000002791"/>
    </source>
</evidence>
<protein>
    <submittedName>
        <fullName evidence="2">Uncharacterized protein</fullName>
    </submittedName>
</protein>
<keyword evidence="3" id="KW-1185">Reference proteome</keyword>
<dbReference type="HOGENOM" id="CLU_130966_0_0_11"/>
<keyword evidence="1" id="KW-0472">Membrane</keyword>
<name>H5XGJ4_9PSEU</name>
<dbReference type="AlphaFoldDB" id="H5XGJ4"/>
<feature type="transmembrane region" description="Helical" evidence="1">
    <location>
        <begin position="80"/>
        <end position="101"/>
    </location>
</feature>
<feature type="transmembrane region" description="Helical" evidence="1">
    <location>
        <begin position="128"/>
        <end position="156"/>
    </location>
</feature>
<accession>H5XGJ4</accession>
<sequence>MSAPSVAIVSENRTVDRNSVHTRRLGLSPSAVWGLAALGVPRVVAHDLDLVGPELNTVLVFAPPLVWLVVVLARRVPSPLATLSVIGLAYGVLLAVTHQLLWSHAFDGDAPTLGGNFAGTLSPVWEQVVVRGFACVSSLVTGLAVGAVTGVVAWALSSVRSRTRG</sequence>
<dbReference type="Proteomes" id="UP000002791">
    <property type="component" value="Chromosome"/>
</dbReference>
<reference evidence="2 3" key="1">
    <citation type="submission" date="2011-11" db="EMBL/GenBank/DDBJ databases">
        <title>The Noncontiguous Finished sequence of Saccharomonospora cyanea NA-134.</title>
        <authorList>
            <consortium name="US DOE Joint Genome Institute"/>
            <person name="Lucas S."/>
            <person name="Han J."/>
            <person name="Lapidus A."/>
            <person name="Cheng J.-F."/>
            <person name="Goodwin L."/>
            <person name="Pitluck S."/>
            <person name="Peters L."/>
            <person name="Ovchinnikova G."/>
            <person name="Lu M."/>
            <person name="Detter J.C."/>
            <person name="Han C."/>
            <person name="Tapia R."/>
            <person name="Land M."/>
            <person name="Hauser L."/>
            <person name="Kyrpides N."/>
            <person name="Ivanova N."/>
            <person name="Pagani I."/>
            <person name="Brambilla E.-M."/>
            <person name="Klenk H.-P."/>
            <person name="Woyke T."/>
        </authorList>
    </citation>
    <scope>NUCLEOTIDE SEQUENCE [LARGE SCALE GENOMIC DNA]</scope>
    <source>
        <strain evidence="2 3">NA-134</strain>
    </source>
</reference>
<keyword evidence="1" id="KW-0812">Transmembrane</keyword>
<dbReference type="eggNOG" id="ENOG5032QVU">
    <property type="taxonomic scope" value="Bacteria"/>
</dbReference>